<evidence type="ECO:0000259" key="9">
    <source>
        <dbReference type="Pfam" id="PF00535"/>
    </source>
</evidence>
<dbReference type="CDD" id="cd04187">
    <property type="entry name" value="DPM1_like_bac"/>
    <property type="match status" value="1"/>
</dbReference>
<dbReference type="GO" id="GO:0009103">
    <property type="term" value="P:lipopolysaccharide biosynthetic process"/>
    <property type="evidence" value="ECO:0007669"/>
    <property type="project" value="UniProtKB-KW"/>
</dbReference>
<dbReference type="RefSeq" id="WP_082706387.1">
    <property type="nucleotide sequence ID" value="NZ_AP014945.1"/>
</dbReference>
<dbReference type="Pfam" id="PF00535">
    <property type="entry name" value="Glycos_transf_2"/>
    <property type="match status" value="1"/>
</dbReference>
<organism evidence="10 11">
    <name type="scientific">Caldimicrobium thiodismutans</name>
    <dbReference type="NCBI Taxonomy" id="1653476"/>
    <lineage>
        <taxon>Bacteria</taxon>
        <taxon>Pseudomonadati</taxon>
        <taxon>Thermodesulfobacteriota</taxon>
        <taxon>Thermodesulfobacteria</taxon>
        <taxon>Thermodesulfobacteriales</taxon>
        <taxon>Thermodesulfobacteriaceae</taxon>
        <taxon>Caldimicrobium</taxon>
    </lineage>
</organism>
<dbReference type="SUPFAM" id="SSF53448">
    <property type="entry name" value="Nucleotide-diphospho-sugar transferases"/>
    <property type="match status" value="1"/>
</dbReference>
<feature type="transmembrane region" description="Helical" evidence="8">
    <location>
        <begin position="265"/>
        <end position="283"/>
    </location>
</feature>
<dbReference type="PANTHER" id="PTHR48090">
    <property type="entry name" value="UNDECAPRENYL-PHOSPHATE 4-DEOXY-4-FORMAMIDO-L-ARABINOSE TRANSFERASE-RELATED"/>
    <property type="match status" value="1"/>
</dbReference>
<feature type="transmembrane region" description="Helical" evidence="8">
    <location>
        <begin position="239"/>
        <end position="259"/>
    </location>
</feature>
<dbReference type="PANTHER" id="PTHR48090:SF3">
    <property type="entry name" value="UNDECAPRENYL-PHOSPHATE 4-DEOXY-4-FORMAMIDO-L-ARABINOSE TRANSFERASE"/>
    <property type="match status" value="1"/>
</dbReference>
<dbReference type="GO" id="GO:0005886">
    <property type="term" value="C:plasma membrane"/>
    <property type="evidence" value="ECO:0007669"/>
    <property type="project" value="TreeGrafter"/>
</dbReference>
<feature type="domain" description="Glycosyltransferase 2-like" evidence="9">
    <location>
        <begin position="7"/>
        <end position="148"/>
    </location>
</feature>
<dbReference type="Proteomes" id="UP000068196">
    <property type="component" value="Chromosome"/>
</dbReference>
<evidence type="ECO:0000256" key="1">
    <source>
        <dbReference type="ARBA" id="ARBA00022475"/>
    </source>
</evidence>
<evidence type="ECO:0000256" key="8">
    <source>
        <dbReference type="SAM" id="Phobius"/>
    </source>
</evidence>
<evidence type="ECO:0000256" key="7">
    <source>
        <dbReference type="ARBA" id="ARBA00023136"/>
    </source>
</evidence>
<evidence type="ECO:0000256" key="2">
    <source>
        <dbReference type="ARBA" id="ARBA00022676"/>
    </source>
</evidence>
<dbReference type="EMBL" id="AP014945">
    <property type="protein sequence ID" value="BAU23914.1"/>
    <property type="molecule type" value="Genomic_DNA"/>
</dbReference>
<keyword evidence="2" id="KW-0328">Glycosyltransferase</keyword>
<dbReference type="STRING" id="1653476.THC_1549"/>
<dbReference type="InterPro" id="IPR050256">
    <property type="entry name" value="Glycosyltransferase_2"/>
</dbReference>
<evidence type="ECO:0000313" key="11">
    <source>
        <dbReference type="Proteomes" id="UP000068196"/>
    </source>
</evidence>
<evidence type="ECO:0000313" key="10">
    <source>
        <dbReference type="EMBL" id="BAU23914.1"/>
    </source>
</evidence>
<keyword evidence="11" id="KW-1185">Reference proteome</keyword>
<proteinExistence type="predicted"/>
<evidence type="ECO:0000256" key="4">
    <source>
        <dbReference type="ARBA" id="ARBA00022692"/>
    </source>
</evidence>
<keyword evidence="7 8" id="KW-0472">Membrane</keyword>
<evidence type="ECO:0000256" key="3">
    <source>
        <dbReference type="ARBA" id="ARBA00022679"/>
    </source>
</evidence>
<keyword evidence="1" id="KW-1003">Cell membrane</keyword>
<protein>
    <submittedName>
        <fullName evidence="10">Glycosyl transferase</fullName>
    </submittedName>
</protein>
<keyword evidence="6 8" id="KW-1133">Transmembrane helix</keyword>
<dbReference type="InterPro" id="IPR029044">
    <property type="entry name" value="Nucleotide-diphossugar_trans"/>
</dbReference>
<dbReference type="AlphaFoldDB" id="A0A0U4W479"/>
<reference evidence="11" key="2">
    <citation type="journal article" date="2016" name="Int. J. Syst. Evol. Microbiol.">
        <title>Caldimicrobium thiodismutans sp. nov., a sulfur-disproportionating bacterium isolated from a hot spring.</title>
        <authorList>
            <person name="Kojima H."/>
            <person name="Umezawa K."/>
            <person name="Fukui M."/>
        </authorList>
    </citation>
    <scope>NUCLEOTIDE SEQUENCE [LARGE SCALE GENOMIC DNA]</scope>
    <source>
        <strain evidence="11">TF1</strain>
    </source>
</reference>
<keyword evidence="5" id="KW-0448">Lipopolysaccharide biosynthesis</keyword>
<evidence type="ECO:0000256" key="6">
    <source>
        <dbReference type="ARBA" id="ARBA00022989"/>
    </source>
</evidence>
<dbReference type="OrthoDB" id="9810303at2"/>
<gene>
    <name evidence="10" type="ORF">THC_1549</name>
</gene>
<keyword evidence="4 8" id="KW-0812">Transmembrane</keyword>
<sequence length="304" mass="34888">MSQKLISILIPMHNEEGNVDLVYSEVKAVCEEIKSERGYDYEILFVNDGSTDRTLEKLKTLKEKDGRIRILNMDRNRGEAAGLTAGFQLAKGDFIFTMDGDGQNDPRYFKELLLKLEEGYLVATGYRLKRKEPLLTRRIPSFIANRIIAIVTGVKVRDNGCSLKGYVAEIPKRVQIPHGFHRFLPALFGVKNEEVAEIPVLDRKRYWGRSHYGLKRTVEVLRELITFPFLKRSVFYEKFFKVWSILHVCALFPVGISLILKPGLIKGSLFFALFLGALVSYVIHKNLKRFNLAQREGVFKVEDL</sequence>
<dbReference type="GO" id="GO:0099621">
    <property type="term" value="F:undecaprenyl-phosphate 4-deoxy-4-formamido-L-arabinose transferase activity"/>
    <property type="evidence" value="ECO:0007669"/>
    <property type="project" value="TreeGrafter"/>
</dbReference>
<dbReference type="Gene3D" id="3.90.550.10">
    <property type="entry name" value="Spore Coat Polysaccharide Biosynthesis Protein SpsA, Chain A"/>
    <property type="match status" value="1"/>
</dbReference>
<dbReference type="InterPro" id="IPR001173">
    <property type="entry name" value="Glyco_trans_2-like"/>
</dbReference>
<evidence type="ECO:0000256" key="5">
    <source>
        <dbReference type="ARBA" id="ARBA00022985"/>
    </source>
</evidence>
<keyword evidence="3 10" id="KW-0808">Transferase</keyword>
<dbReference type="KEGG" id="cthi:THC_1549"/>
<accession>A0A0U4W479</accession>
<name>A0A0U4W479_9BACT</name>
<reference evidence="10 11" key="1">
    <citation type="journal article" date="2016" name="Int. J. Syst. Evol. Microbiol.">
        <title>Caldimicrobium thiodismutans sp. nov., a sulfur-disproportionating bacterium isolated from a hot spring, and emended description of the genus Caldimicrobium.</title>
        <authorList>
            <person name="Kojima H."/>
            <person name="Umezawa K."/>
            <person name="Fukui M."/>
        </authorList>
    </citation>
    <scope>NUCLEOTIDE SEQUENCE [LARGE SCALE GENOMIC DNA]</scope>
    <source>
        <strain evidence="10 11">TF1</strain>
    </source>
</reference>